<dbReference type="KEGG" id="vg:54987725"/>
<evidence type="ECO:0000256" key="1">
    <source>
        <dbReference type="SAM" id="Phobius"/>
    </source>
</evidence>
<feature type="transmembrane region" description="Helical" evidence="1">
    <location>
        <begin position="35"/>
        <end position="51"/>
    </location>
</feature>
<accession>A0A2K9VGY1</accession>
<dbReference type="RefSeq" id="YP_009797312.1">
    <property type="nucleotide sequence ID" value="NC_047913.1"/>
</dbReference>
<dbReference type="EMBL" id="MG711460">
    <property type="protein sequence ID" value="AUV61526.1"/>
    <property type="molecule type" value="Genomic_DNA"/>
</dbReference>
<protein>
    <submittedName>
        <fullName evidence="2">Uncharacterized protein</fullName>
    </submittedName>
</protein>
<proteinExistence type="predicted"/>
<evidence type="ECO:0000313" key="2">
    <source>
        <dbReference type="EMBL" id="AUV61526.1"/>
    </source>
</evidence>
<reference evidence="2 3" key="1">
    <citation type="submission" date="2017-12" db="EMBL/GenBank/DDBJ databases">
        <title>Phages infecting Faecalibacterium prausnitzii belong to novel viral genera that help decipher intestinal viromes.</title>
        <authorList>
            <person name="Petit M.-A."/>
            <person name="De Paepe M."/>
            <person name="Benevides L."/>
            <person name="Langella P."/>
        </authorList>
    </citation>
    <scope>NUCLEOTIDE SEQUENCE [LARGE SCALE GENOMIC DNA]</scope>
</reference>
<dbReference type="GeneID" id="54987725"/>
<keyword evidence="3" id="KW-1185">Reference proteome</keyword>
<sequence length="64" mass="7016">MRIERISGAILILLSGVLLLMAAYGGTPENRDATAILLTLPMGLVTLFAETPERGKRTKRDYRA</sequence>
<keyword evidence="1" id="KW-0472">Membrane</keyword>
<keyword evidence="1" id="KW-1133">Transmembrane helix</keyword>
<name>A0A2K9VGY1_9CAUD</name>
<dbReference type="Proteomes" id="UP000241370">
    <property type="component" value="Segment"/>
</dbReference>
<keyword evidence="1" id="KW-0812">Transmembrane</keyword>
<organism evidence="2 3">
    <name type="scientific">Faecalibacterium phage FP_Mushu</name>
    <dbReference type="NCBI Taxonomy" id="2070185"/>
    <lineage>
        <taxon>Viruses</taxon>
        <taxon>Duplodnaviria</taxon>
        <taxon>Heunggongvirae</taxon>
        <taxon>Uroviricota</taxon>
        <taxon>Caudoviricetes</taxon>
        <taxon>Mushuvirus</taxon>
        <taxon>Mushuvirus mushu</taxon>
    </lineage>
</organism>
<evidence type="ECO:0000313" key="3">
    <source>
        <dbReference type="Proteomes" id="UP000241370"/>
    </source>
</evidence>